<dbReference type="EMBL" id="ML742025">
    <property type="protein sequence ID" value="KAE8155040.1"/>
    <property type="molecule type" value="Genomic_DNA"/>
</dbReference>
<protein>
    <submittedName>
        <fullName evidence="4">Ankyrin repeat-containing domain protein</fullName>
    </submittedName>
</protein>
<accession>A0A5N6U8X8</accession>
<dbReference type="PROSITE" id="PS50297">
    <property type="entry name" value="ANK_REP_REGION"/>
    <property type="match status" value="1"/>
</dbReference>
<dbReference type="Pfam" id="PF12796">
    <property type="entry name" value="Ank_2"/>
    <property type="match status" value="1"/>
</dbReference>
<evidence type="ECO:0000313" key="5">
    <source>
        <dbReference type="Proteomes" id="UP000325780"/>
    </source>
</evidence>
<proteinExistence type="predicted"/>
<keyword evidence="5" id="KW-1185">Reference proteome</keyword>
<dbReference type="OrthoDB" id="366390at2759"/>
<dbReference type="PANTHER" id="PTHR24171">
    <property type="entry name" value="ANKYRIN REPEAT DOMAIN-CONTAINING PROTEIN 39-RELATED"/>
    <property type="match status" value="1"/>
</dbReference>
<keyword evidence="1" id="KW-0677">Repeat</keyword>
<organism evidence="4 5">
    <name type="scientific">Aspergillus avenaceus</name>
    <dbReference type="NCBI Taxonomy" id="36643"/>
    <lineage>
        <taxon>Eukaryota</taxon>
        <taxon>Fungi</taxon>
        <taxon>Dikarya</taxon>
        <taxon>Ascomycota</taxon>
        <taxon>Pezizomycotina</taxon>
        <taxon>Eurotiomycetes</taxon>
        <taxon>Eurotiomycetidae</taxon>
        <taxon>Eurotiales</taxon>
        <taxon>Aspergillaceae</taxon>
        <taxon>Aspergillus</taxon>
        <taxon>Aspergillus subgen. Circumdati</taxon>
    </lineage>
</organism>
<dbReference type="Proteomes" id="UP000325780">
    <property type="component" value="Unassembled WGS sequence"/>
</dbReference>
<evidence type="ECO:0000313" key="4">
    <source>
        <dbReference type="EMBL" id="KAE8155040.1"/>
    </source>
</evidence>
<dbReference type="AlphaFoldDB" id="A0A5N6U8X8"/>
<name>A0A5N6U8X8_ASPAV</name>
<dbReference type="PROSITE" id="PS50088">
    <property type="entry name" value="ANK_REPEAT"/>
    <property type="match status" value="1"/>
</dbReference>
<gene>
    <name evidence="4" type="ORF">BDV25DRAFT_126201</name>
</gene>
<evidence type="ECO:0000256" key="2">
    <source>
        <dbReference type="ARBA" id="ARBA00023043"/>
    </source>
</evidence>
<dbReference type="InterPro" id="IPR002110">
    <property type="entry name" value="Ankyrin_rpt"/>
</dbReference>
<evidence type="ECO:0000256" key="1">
    <source>
        <dbReference type="ARBA" id="ARBA00022737"/>
    </source>
</evidence>
<feature type="repeat" description="ANK" evidence="3">
    <location>
        <begin position="89"/>
        <end position="122"/>
    </location>
</feature>
<dbReference type="InterPro" id="IPR036770">
    <property type="entry name" value="Ankyrin_rpt-contain_sf"/>
</dbReference>
<dbReference type="Gene3D" id="1.25.40.20">
    <property type="entry name" value="Ankyrin repeat-containing domain"/>
    <property type="match status" value="1"/>
</dbReference>
<keyword evidence="2 3" id="KW-0040">ANK repeat</keyword>
<dbReference type="SMART" id="SM00248">
    <property type="entry name" value="ANK"/>
    <property type="match status" value="2"/>
</dbReference>
<reference evidence="4 5" key="1">
    <citation type="submission" date="2019-04" db="EMBL/GenBank/DDBJ databases">
        <title>Friends and foes A comparative genomics study of 23 Aspergillus species from section Flavi.</title>
        <authorList>
            <consortium name="DOE Joint Genome Institute"/>
            <person name="Kjaerbolling I."/>
            <person name="Vesth T."/>
            <person name="Frisvad J.C."/>
            <person name="Nybo J.L."/>
            <person name="Theobald S."/>
            <person name="Kildgaard S."/>
            <person name="Isbrandt T."/>
            <person name="Kuo A."/>
            <person name="Sato A."/>
            <person name="Lyhne E.K."/>
            <person name="Kogle M.E."/>
            <person name="Wiebenga A."/>
            <person name="Kun R.S."/>
            <person name="Lubbers R.J."/>
            <person name="Makela M.R."/>
            <person name="Barry K."/>
            <person name="Chovatia M."/>
            <person name="Clum A."/>
            <person name="Daum C."/>
            <person name="Haridas S."/>
            <person name="He G."/>
            <person name="LaButti K."/>
            <person name="Lipzen A."/>
            <person name="Mondo S."/>
            <person name="Riley R."/>
            <person name="Salamov A."/>
            <person name="Simmons B.A."/>
            <person name="Magnuson J.K."/>
            <person name="Henrissat B."/>
            <person name="Mortensen U.H."/>
            <person name="Larsen T.O."/>
            <person name="Devries R.P."/>
            <person name="Grigoriev I.V."/>
            <person name="Machida M."/>
            <person name="Baker S.E."/>
            <person name="Andersen M.R."/>
        </authorList>
    </citation>
    <scope>NUCLEOTIDE SEQUENCE [LARGE SCALE GENOMIC DNA]</scope>
    <source>
        <strain evidence="4 5">IBT 18842</strain>
    </source>
</reference>
<sequence length="172" mass="19267">MAALNDLPAEILHQIAELCSKADLLSLRLTFWRLYNFLSLYVDKHLASEVRSGTHTHLHRAVATSDDYGGIILARLLNVSAPVDQRDKNSETALHVAFRVGNINGLTRTLLDFGADAKKPGRFGWTALHYAIQNGHTDCTRVLATDTIVCQKTRHITRAKQQWGVYRFSAQL</sequence>
<evidence type="ECO:0000256" key="3">
    <source>
        <dbReference type="PROSITE-ProRule" id="PRU00023"/>
    </source>
</evidence>
<dbReference type="SUPFAM" id="SSF48403">
    <property type="entry name" value="Ankyrin repeat"/>
    <property type="match status" value="1"/>
</dbReference>